<evidence type="ECO:0000256" key="1">
    <source>
        <dbReference type="SAM" id="MobiDB-lite"/>
    </source>
</evidence>
<dbReference type="RefSeq" id="WP_048756589.1">
    <property type="nucleotide sequence ID" value="NZ_CCAZ020000001.1"/>
</dbReference>
<keyword evidence="3" id="KW-1185">Reference proteome</keyword>
<accession>A0A090MR63</accession>
<feature type="region of interest" description="Disordered" evidence="1">
    <location>
        <begin position="1"/>
        <end position="23"/>
    </location>
</feature>
<feature type="compositionally biased region" description="Polar residues" evidence="1">
    <location>
        <begin position="13"/>
        <end position="22"/>
    </location>
</feature>
<protein>
    <submittedName>
        <fullName evidence="2">Uncharacterized protein</fullName>
    </submittedName>
</protein>
<evidence type="ECO:0000313" key="2">
    <source>
        <dbReference type="EMBL" id="CEG08732.1"/>
    </source>
</evidence>
<proteinExistence type="predicted"/>
<dbReference type="AlphaFoldDB" id="A0A090MR63"/>
<comment type="caution">
    <text evidence="2">The sequence shown here is derived from an EMBL/GenBank/DDBJ whole genome shotgun (WGS) entry which is preliminary data.</text>
</comment>
<gene>
    <name evidence="2" type="ORF">BN961_02150</name>
</gene>
<evidence type="ECO:0000313" key="3">
    <source>
        <dbReference type="Proteomes" id="UP000035762"/>
    </source>
</evidence>
<organism evidence="2 3">
    <name type="scientific">Afipia felis</name>
    <name type="common">Cat scratch disease bacillus</name>
    <dbReference type="NCBI Taxonomy" id="1035"/>
    <lineage>
        <taxon>Bacteria</taxon>
        <taxon>Pseudomonadati</taxon>
        <taxon>Pseudomonadota</taxon>
        <taxon>Alphaproteobacteria</taxon>
        <taxon>Hyphomicrobiales</taxon>
        <taxon>Nitrobacteraceae</taxon>
        <taxon>Afipia</taxon>
    </lineage>
</organism>
<sequence length="91" mass="9990">MEDSENYVEKSNETMSGLSSTDSEYDSMIAGESVREMWLNLAQQIAACIHDTIIGGDDPQKAIKRATCAEACYWKATGDADVHDVKDVLKS</sequence>
<reference evidence="2 3" key="1">
    <citation type="journal article" date="2014" name="Genome Announc.">
        <title>Genome Sequence of Afipia felis Strain 76713, Isolated in Hospital Water Using an Amoeba Co-Culture Procedure.</title>
        <authorList>
            <person name="Benamar S."/>
            <person name="La Scola B."/>
            <person name="Croce O."/>
        </authorList>
    </citation>
    <scope>NUCLEOTIDE SEQUENCE [LARGE SCALE GENOMIC DNA]</scope>
    <source>
        <strain evidence="2 3">76713</strain>
    </source>
</reference>
<dbReference type="Proteomes" id="UP000035762">
    <property type="component" value="Unassembled WGS sequence"/>
</dbReference>
<dbReference type="EMBL" id="CCAZ020000001">
    <property type="protein sequence ID" value="CEG08732.1"/>
    <property type="molecule type" value="Genomic_DNA"/>
</dbReference>
<name>A0A090MR63_AFIFE</name>
<dbReference type="STRING" id="1035.BN961_02150"/>